<dbReference type="Proteomes" id="UP000063953">
    <property type="component" value="Chromosome"/>
</dbReference>
<dbReference type="STRING" id="1697053.AKN87_10975"/>
<organism evidence="3 4">
    <name type="scientific">Thiopseudomonas alkaliphila</name>
    <dbReference type="NCBI Taxonomy" id="1697053"/>
    <lineage>
        <taxon>Bacteria</taxon>
        <taxon>Pseudomonadati</taxon>
        <taxon>Pseudomonadota</taxon>
        <taxon>Gammaproteobacteria</taxon>
        <taxon>Pseudomonadales</taxon>
        <taxon>Pseudomonadaceae</taxon>
        <taxon>Thiopseudomonas</taxon>
    </lineage>
</organism>
<evidence type="ECO:0000256" key="2">
    <source>
        <dbReference type="SAM" id="Phobius"/>
    </source>
</evidence>
<sequence>MNLETVGIIWVRPLWLILLPLLLAAIVWIARQPRTPSHWQKKLPSALHKALLTQPKHANEKIKWLLISLTLSLTCIALAGPYRVIASDAAEEFPAVMVFPLSDAMLATDWSPNRLQYLREQLIQQLPQSSISLGWVVYAGSAHVLLPPTQDLTLSRHLLRSLSPSIMPKAGQQADLGVAAAQQLLSKTPHNPIILFTDRLTAAEQQAIIQRLDIQANPLYLVPIGTEQGSPYLKDGQLARDAEDQILLAKLQLASLQTLAKQPSVQLIHLQQLPLLFEQLAKQASQQKLQPQPLPVISWLLLCIVLLIALGARQGWLLVLLLWIDLPHSEASYPEQLWLRADQQAYRLLESDPAQAAELFVDRRWKAVAHFQAGQYLLAAELFAAGSLAEDMYNQGLALFMAGELEAAAAAFAKALERQPDLSAARHNLQLTEQAIAQLNPSPAKPKPAVEAPTAVENIAVEQLPFSQQTAENASVKGLQTPLTTELSAFALELWLEQIPDNPSALLKKKFRLELQSEEAR</sequence>
<dbReference type="SMART" id="SM00028">
    <property type="entry name" value="TPR"/>
    <property type="match status" value="1"/>
</dbReference>
<protein>
    <submittedName>
        <fullName evidence="3">Uncharacterized protein</fullName>
    </submittedName>
</protein>
<dbReference type="AlphaFoldDB" id="A0A0K1XFM1"/>
<feature type="transmembrane region" description="Helical" evidence="2">
    <location>
        <begin position="12"/>
        <end position="30"/>
    </location>
</feature>
<dbReference type="RefSeq" id="WP_053101191.1">
    <property type="nucleotide sequence ID" value="NZ_CP012359.1"/>
</dbReference>
<dbReference type="PROSITE" id="PS50005">
    <property type="entry name" value="TPR"/>
    <property type="match status" value="1"/>
</dbReference>
<dbReference type="EMBL" id="CP012365">
    <property type="protein sequence ID" value="AKX59978.1"/>
    <property type="molecule type" value="Genomic_DNA"/>
</dbReference>
<dbReference type="InterPro" id="IPR011990">
    <property type="entry name" value="TPR-like_helical_dom_sf"/>
</dbReference>
<dbReference type="SUPFAM" id="SSF48452">
    <property type="entry name" value="TPR-like"/>
    <property type="match status" value="1"/>
</dbReference>
<dbReference type="PANTHER" id="PTHR22550">
    <property type="entry name" value="SPORE GERMINATION PROTEIN"/>
    <property type="match status" value="1"/>
</dbReference>
<dbReference type="SUPFAM" id="SSF53300">
    <property type="entry name" value="vWA-like"/>
    <property type="match status" value="1"/>
</dbReference>
<dbReference type="InterPro" id="IPR036465">
    <property type="entry name" value="vWFA_dom_sf"/>
</dbReference>
<evidence type="ECO:0000313" key="3">
    <source>
        <dbReference type="EMBL" id="AKX59978.1"/>
    </source>
</evidence>
<keyword evidence="1" id="KW-0802">TPR repeat</keyword>
<name>A0A0K1XFM1_9GAMM</name>
<dbReference type="InterPro" id="IPR050768">
    <property type="entry name" value="UPF0353/GerABKA_families"/>
</dbReference>
<proteinExistence type="predicted"/>
<keyword evidence="2" id="KW-0472">Membrane</keyword>
<keyword evidence="2" id="KW-0812">Transmembrane</keyword>
<dbReference type="PANTHER" id="PTHR22550:SF14">
    <property type="entry name" value="VWFA DOMAIN-CONTAINING PROTEIN"/>
    <property type="match status" value="1"/>
</dbReference>
<evidence type="ECO:0000313" key="4">
    <source>
        <dbReference type="Proteomes" id="UP000063953"/>
    </source>
</evidence>
<dbReference type="Gene3D" id="1.25.40.10">
    <property type="entry name" value="Tetratricopeptide repeat domain"/>
    <property type="match status" value="1"/>
</dbReference>
<reference evidence="3 4" key="1">
    <citation type="journal article" date="2015" name="Genome Announc.">
        <title>Genome Sequences of Oblitimonas alkaliphila gen. nov. sp. nov. (Proposed), a Novel Bacterium of the Pseudomonadaceae Family.</title>
        <authorList>
            <person name="Lauer A.C."/>
            <person name="Nicholson A.C."/>
            <person name="Humrighouse B.W."/>
            <person name="Emery B."/>
            <person name="Drobish A."/>
            <person name="Juieng P."/>
            <person name="Loparev V."/>
            <person name="McQuiston J.R."/>
        </authorList>
    </citation>
    <scope>NUCLEOTIDE SEQUENCE [LARGE SCALE GENOMIC DNA]</scope>
    <source>
        <strain evidence="3 4">E5571</strain>
    </source>
</reference>
<keyword evidence="4" id="KW-1185">Reference proteome</keyword>
<dbReference type="InterPro" id="IPR019734">
    <property type="entry name" value="TPR_rpt"/>
</dbReference>
<feature type="repeat" description="TPR" evidence="1">
    <location>
        <begin position="389"/>
        <end position="422"/>
    </location>
</feature>
<keyword evidence="2" id="KW-1133">Transmembrane helix</keyword>
<gene>
    <name evidence="3" type="ORF">AKN88_08595</name>
</gene>
<evidence type="ECO:0000256" key="1">
    <source>
        <dbReference type="PROSITE-ProRule" id="PRU00339"/>
    </source>
</evidence>
<feature type="transmembrane region" description="Helical" evidence="2">
    <location>
        <begin position="296"/>
        <end position="324"/>
    </location>
</feature>
<dbReference type="Gene3D" id="3.40.50.410">
    <property type="entry name" value="von Willebrand factor, type A domain"/>
    <property type="match status" value="1"/>
</dbReference>
<feature type="transmembrane region" description="Helical" evidence="2">
    <location>
        <begin position="64"/>
        <end position="82"/>
    </location>
</feature>
<accession>A0A0K1XFM1</accession>